<dbReference type="EC" id="6.3.5.-" evidence="10"/>
<comment type="catalytic activity">
    <reaction evidence="9 10">
        <text>L-glutamyl-tRNA(Gln) + L-glutamine + ATP + H2O = L-glutaminyl-tRNA(Gln) + L-glutamate + ADP + phosphate + H(+)</text>
        <dbReference type="Rhea" id="RHEA:17521"/>
        <dbReference type="Rhea" id="RHEA-COMP:9681"/>
        <dbReference type="Rhea" id="RHEA-COMP:9684"/>
        <dbReference type="ChEBI" id="CHEBI:15377"/>
        <dbReference type="ChEBI" id="CHEBI:15378"/>
        <dbReference type="ChEBI" id="CHEBI:29985"/>
        <dbReference type="ChEBI" id="CHEBI:30616"/>
        <dbReference type="ChEBI" id="CHEBI:43474"/>
        <dbReference type="ChEBI" id="CHEBI:58359"/>
        <dbReference type="ChEBI" id="CHEBI:78520"/>
        <dbReference type="ChEBI" id="CHEBI:78521"/>
        <dbReference type="ChEBI" id="CHEBI:456216"/>
    </reaction>
</comment>
<keyword evidence="6 10" id="KW-0648">Protein biosynthesis</keyword>
<keyword evidence="3 10" id="KW-0436">Ligase</keyword>
<dbReference type="Pfam" id="PF02637">
    <property type="entry name" value="GatB_Yqey"/>
    <property type="match status" value="1"/>
</dbReference>
<gene>
    <name evidence="10" type="primary">gatB</name>
    <name evidence="12" type="ORF">LBAT_1305</name>
</gene>
<evidence type="ECO:0000256" key="5">
    <source>
        <dbReference type="ARBA" id="ARBA00022840"/>
    </source>
</evidence>
<dbReference type="Proteomes" id="UP000035709">
    <property type="component" value="Chromosome"/>
</dbReference>
<dbReference type="SUPFAM" id="SSF55931">
    <property type="entry name" value="Glutamine synthetase/guanido kinase"/>
    <property type="match status" value="1"/>
</dbReference>
<keyword evidence="4 10" id="KW-0547">Nucleotide-binding</keyword>
<keyword evidence="12" id="KW-0808">Transferase</keyword>
<dbReference type="EMBL" id="AP014808">
    <property type="protein sequence ID" value="BAQ57694.1"/>
    <property type="molecule type" value="Genomic_DNA"/>
</dbReference>
<comment type="function">
    <text evidence="7 10">Allows the formation of correctly charged Asn-tRNA(Asn) or Gln-tRNA(Gln) through the transamidation of misacylated Asp-tRNA(Asn) or Glu-tRNA(Gln) in organisms which lack either or both of asparaginyl-tRNA or glutaminyl-tRNA synthetases. The reaction takes place in the presence of glutamine and ATP through an activated phospho-Asp-tRNA(Asn) or phospho-Glu-tRNA(Gln).</text>
</comment>
<dbReference type="InterPro" id="IPR004413">
    <property type="entry name" value="GatB"/>
</dbReference>
<evidence type="ECO:0000256" key="3">
    <source>
        <dbReference type="ARBA" id="ARBA00022598"/>
    </source>
</evidence>
<dbReference type="PATRIC" id="fig|1600.4.peg.1332"/>
<dbReference type="KEGG" id="lae:LBAT_1305"/>
<proteinExistence type="inferred from homology"/>
<name>A0A0D6A4Q3_9LACO</name>
<dbReference type="InterPro" id="IPR003789">
    <property type="entry name" value="Asn/Gln_tRNA_amidoTrase-B-like"/>
</dbReference>
<dbReference type="STRING" id="1600.LBAT_1305"/>
<dbReference type="NCBIfam" id="TIGR00133">
    <property type="entry name" value="gatB"/>
    <property type="match status" value="1"/>
</dbReference>
<evidence type="ECO:0000256" key="4">
    <source>
        <dbReference type="ARBA" id="ARBA00022741"/>
    </source>
</evidence>
<evidence type="ECO:0000259" key="11">
    <source>
        <dbReference type="SMART" id="SM00845"/>
    </source>
</evidence>
<evidence type="ECO:0000313" key="13">
    <source>
        <dbReference type="Proteomes" id="UP000035709"/>
    </source>
</evidence>
<dbReference type="PANTHER" id="PTHR11659:SF0">
    <property type="entry name" value="GLUTAMYL-TRNA(GLN) AMIDOTRANSFERASE SUBUNIT B, MITOCHONDRIAL"/>
    <property type="match status" value="1"/>
</dbReference>
<feature type="domain" description="Asn/Gln amidotransferase" evidence="11">
    <location>
        <begin position="326"/>
        <end position="473"/>
    </location>
</feature>
<evidence type="ECO:0000313" key="12">
    <source>
        <dbReference type="EMBL" id="BAQ57694.1"/>
    </source>
</evidence>
<dbReference type="Gene3D" id="1.10.10.410">
    <property type="match status" value="1"/>
</dbReference>
<dbReference type="NCBIfam" id="NF004012">
    <property type="entry name" value="PRK05477.1-2"/>
    <property type="match status" value="1"/>
</dbReference>
<dbReference type="AlphaFoldDB" id="A0A0D6A4Q3"/>
<evidence type="ECO:0000256" key="1">
    <source>
        <dbReference type="ARBA" id="ARBA00005306"/>
    </source>
</evidence>
<evidence type="ECO:0000256" key="2">
    <source>
        <dbReference type="ARBA" id="ARBA00011123"/>
    </source>
</evidence>
<dbReference type="InterPro" id="IPR023168">
    <property type="entry name" value="GatB_Yqey_C_2"/>
</dbReference>
<sequence>MNFKSTIGFEVHFELKTKSKIFSPSPVTYGAKPNTATNVIDWAMPGVLPYVNKNVYRLGIMVALATHAHILPNTHFDRKNYYYPDSPKAYQITQFFQPLARDGYVDIEVHGKKKRIGIHEMHIEEDAGRNAHGTNGYSYVDLNRQGVPLIEVVSEPDITDPDEGYAYLEKLRKVVQFTGASDVKMEEGSMRVDTNISIRPAGQKKLGTKVEMKNLNSFEHVRKSLAYEEKRQQQVLLSGGRVQSSTRRFDEASGKTVLERVKEGDADYRYFPEPDLAPYHISQDWVDKIAKKMPTSAEDRYDEYVNKFGLKPYDANVLLQTKESSDFFDKAVAAGADPRLAANWMNTQVNGYLNDNRVSLSDIKLTPEHLAAMIKLIKDGTISSKIAKKVFAETITKGTDPKKYVEDKGMVQLSDTSVLQPMVTKVVDANPQSVEDFKNGKDRAIGYLVGQIMKQTRGKANPKVVNKLLNQELQSR</sequence>
<dbReference type="SMART" id="SM00845">
    <property type="entry name" value="GatB_Yqey"/>
    <property type="match status" value="1"/>
</dbReference>
<dbReference type="InterPro" id="IPR042114">
    <property type="entry name" value="GatB_C_1"/>
</dbReference>
<dbReference type="InterPro" id="IPR018027">
    <property type="entry name" value="Asn/Gln_amidotransferase"/>
</dbReference>
<dbReference type="Pfam" id="PF02934">
    <property type="entry name" value="GatB_N"/>
    <property type="match status" value="1"/>
</dbReference>
<evidence type="ECO:0000256" key="7">
    <source>
        <dbReference type="ARBA" id="ARBA00024799"/>
    </source>
</evidence>
<dbReference type="GO" id="GO:0070681">
    <property type="term" value="P:glutaminyl-tRNAGln biosynthesis via transamidation"/>
    <property type="evidence" value="ECO:0007669"/>
    <property type="project" value="TreeGrafter"/>
</dbReference>
<dbReference type="PROSITE" id="PS01234">
    <property type="entry name" value="GATB"/>
    <property type="match status" value="1"/>
</dbReference>
<dbReference type="InterPro" id="IPR017959">
    <property type="entry name" value="Asn/Gln-tRNA_amidoTrfase_suB/E"/>
</dbReference>
<dbReference type="Gene3D" id="1.10.150.380">
    <property type="entry name" value="GatB domain, N-terminal subdomain"/>
    <property type="match status" value="1"/>
</dbReference>
<dbReference type="SUPFAM" id="SSF89095">
    <property type="entry name" value="GatB/YqeY motif"/>
    <property type="match status" value="1"/>
</dbReference>
<protein>
    <recommendedName>
        <fullName evidence="10">Aspartyl/glutamyl-tRNA(Asn/Gln) amidotransferase subunit B</fullName>
        <shortName evidence="10">Asp/Glu-ADT subunit B</shortName>
        <ecNumber evidence="10">6.3.5.-</ecNumber>
    </recommendedName>
</protein>
<dbReference type="GO" id="GO:0005524">
    <property type="term" value="F:ATP binding"/>
    <property type="evidence" value="ECO:0007669"/>
    <property type="project" value="UniProtKB-KW"/>
</dbReference>
<comment type="catalytic activity">
    <reaction evidence="8 10">
        <text>L-aspartyl-tRNA(Asn) + L-glutamine + ATP + H2O = L-asparaginyl-tRNA(Asn) + L-glutamate + ADP + phosphate + 2 H(+)</text>
        <dbReference type="Rhea" id="RHEA:14513"/>
        <dbReference type="Rhea" id="RHEA-COMP:9674"/>
        <dbReference type="Rhea" id="RHEA-COMP:9677"/>
        <dbReference type="ChEBI" id="CHEBI:15377"/>
        <dbReference type="ChEBI" id="CHEBI:15378"/>
        <dbReference type="ChEBI" id="CHEBI:29985"/>
        <dbReference type="ChEBI" id="CHEBI:30616"/>
        <dbReference type="ChEBI" id="CHEBI:43474"/>
        <dbReference type="ChEBI" id="CHEBI:58359"/>
        <dbReference type="ChEBI" id="CHEBI:78515"/>
        <dbReference type="ChEBI" id="CHEBI:78516"/>
        <dbReference type="ChEBI" id="CHEBI:456216"/>
    </reaction>
</comment>
<dbReference type="GO" id="GO:0050566">
    <property type="term" value="F:asparaginyl-tRNA synthase (glutamine-hydrolyzing) activity"/>
    <property type="evidence" value="ECO:0007669"/>
    <property type="project" value="RHEA"/>
</dbReference>
<evidence type="ECO:0000256" key="9">
    <source>
        <dbReference type="ARBA" id="ARBA00047913"/>
    </source>
</evidence>
<organism evidence="12 13">
    <name type="scientific">Lactobacillus acetotolerans</name>
    <dbReference type="NCBI Taxonomy" id="1600"/>
    <lineage>
        <taxon>Bacteria</taxon>
        <taxon>Bacillati</taxon>
        <taxon>Bacillota</taxon>
        <taxon>Bacilli</taxon>
        <taxon>Lactobacillales</taxon>
        <taxon>Lactobacillaceae</taxon>
        <taxon>Lactobacillus</taxon>
    </lineage>
</organism>
<dbReference type="NCBIfam" id="NF004014">
    <property type="entry name" value="PRK05477.1-4"/>
    <property type="match status" value="1"/>
</dbReference>
<evidence type="ECO:0000256" key="6">
    <source>
        <dbReference type="ARBA" id="ARBA00022917"/>
    </source>
</evidence>
<keyword evidence="13" id="KW-1185">Reference proteome</keyword>
<dbReference type="FunFam" id="1.10.10.410:FF:000001">
    <property type="entry name" value="Aspartyl/glutamyl-tRNA(Asn/Gln) amidotransferase subunit B"/>
    <property type="match status" value="1"/>
</dbReference>
<evidence type="ECO:0000256" key="10">
    <source>
        <dbReference type="HAMAP-Rule" id="MF_00121"/>
    </source>
</evidence>
<dbReference type="GO" id="GO:0016740">
    <property type="term" value="F:transferase activity"/>
    <property type="evidence" value="ECO:0007669"/>
    <property type="project" value="UniProtKB-KW"/>
</dbReference>
<dbReference type="GO" id="GO:0050567">
    <property type="term" value="F:glutaminyl-tRNA synthase (glutamine-hydrolyzing) activity"/>
    <property type="evidence" value="ECO:0007669"/>
    <property type="project" value="UniProtKB-UniRule"/>
</dbReference>
<comment type="subunit">
    <text evidence="2 10">Heterotrimer of A, B and C subunits.</text>
</comment>
<dbReference type="InterPro" id="IPR017958">
    <property type="entry name" value="Gln-tRNA_amidoTrfase_suB_CS"/>
</dbReference>
<dbReference type="HAMAP" id="MF_00121">
    <property type="entry name" value="GatB"/>
    <property type="match status" value="1"/>
</dbReference>
<keyword evidence="5 10" id="KW-0067">ATP-binding</keyword>
<dbReference type="RefSeq" id="WP_060459690.1">
    <property type="nucleotide sequence ID" value="NZ_AP014808.1"/>
</dbReference>
<comment type="similarity">
    <text evidence="1 10">Belongs to the GatB/GatE family. GatB subfamily.</text>
</comment>
<dbReference type="InterPro" id="IPR014746">
    <property type="entry name" value="Gln_synth/guanido_kin_cat_dom"/>
</dbReference>
<evidence type="ECO:0000256" key="8">
    <source>
        <dbReference type="ARBA" id="ARBA00047380"/>
    </source>
</evidence>
<dbReference type="InterPro" id="IPR006075">
    <property type="entry name" value="Asn/Gln-tRNA_Trfase_suB/E_cat"/>
</dbReference>
<dbReference type="GO" id="GO:0006412">
    <property type="term" value="P:translation"/>
    <property type="evidence" value="ECO:0007669"/>
    <property type="project" value="UniProtKB-UniRule"/>
</dbReference>
<dbReference type="NCBIfam" id="NF004011">
    <property type="entry name" value="PRK05477.1-1"/>
    <property type="match status" value="1"/>
</dbReference>
<dbReference type="OrthoDB" id="9804078at2"/>
<accession>A0A0D6A4Q3</accession>
<reference evidence="12 13" key="1">
    <citation type="submission" date="2015-03" db="EMBL/GenBank/DDBJ databases">
        <title>Complete genome sequence of Lactobacillus acetotolerans NBRC 13120.</title>
        <authorList>
            <person name="Toh H."/>
            <person name="Morita H."/>
            <person name="Fujita N."/>
        </authorList>
    </citation>
    <scope>NUCLEOTIDE SEQUENCE [LARGE SCALE GENOMIC DNA]</scope>
    <source>
        <strain evidence="12 13">NBRC 13120</strain>
    </source>
</reference>
<dbReference type="PANTHER" id="PTHR11659">
    <property type="entry name" value="GLUTAMYL-TRNA GLN AMIDOTRANSFERASE SUBUNIT B MITOCHONDRIAL AND PROKARYOTIC PET112-RELATED"/>
    <property type="match status" value="1"/>
</dbReference>